<accession>A0A0C9MUJ8</accession>
<keyword evidence="4" id="KW-1185">Reference proteome</keyword>
<dbReference type="Pfam" id="PF13692">
    <property type="entry name" value="Glyco_trans_1_4"/>
    <property type="match status" value="1"/>
</dbReference>
<dbReference type="GO" id="GO:0016757">
    <property type="term" value="F:glycosyltransferase activity"/>
    <property type="evidence" value="ECO:0007669"/>
    <property type="project" value="UniProtKB-KW"/>
</dbReference>
<dbReference type="PANTHER" id="PTHR12526:SF510">
    <property type="entry name" value="D-INOSITOL 3-PHOSPHATE GLYCOSYLTRANSFERASE"/>
    <property type="match status" value="1"/>
</dbReference>
<name>A0A0C9MUJ8_SPHPI</name>
<dbReference type="Gene3D" id="3.40.50.2000">
    <property type="entry name" value="Glycogen Phosphorylase B"/>
    <property type="match status" value="2"/>
</dbReference>
<keyword evidence="2" id="KW-0808">Transferase</keyword>
<reference evidence="3 4" key="1">
    <citation type="submission" date="2014-08" db="EMBL/GenBank/DDBJ databases">
        <title>Whole genome shotgun sequence of Sphingomonas paucimobilis NBRC 13935.</title>
        <authorList>
            <person name="Hosoyama A."/>
            <person name="Hashimoto M."/>
            <person name="Hosoyama Y."/>
            <person name="Noguchi M."/>
            <person name="Uohara A."/>
            <person name="Ohji S."/>
            <person name="Katano-Makiyama Y."/>
            <person name="Ichikawa N."/>
            <person name="Kimura A."/>
            <person name="Yamazoe A."/>
            <person name="Fujita N."/>
        </authorList>
    </citation>
    <scope>NUCLEOTIDE SEQUENCE [LARGE SCALE GENOMIC DNA]</scope>
    <source>
        <strain evidence="3 4">NBRC 13935</strain>
    </source>
</reference>
<organism evidence="3 4">
    <name type="scientific">Sphingomonas paucimobilis NBRC 13935</name>
    <dbReference type="NCBI Taxonomy" id="1219050"/>
    <lineage>
        <taxon>Bacteria</taxon>
        <taxon>Pseudomonadati</taxon>
        <taxon>Pseudomonadota</taxon>
        <taxon>Alphaproteobacteria</taxon>
        <taxon>Sphingomonadales</taxon>
        <taxon>Sphingomonadaceae</taxon>
        <taxon>Sphingomonas</taxon>
    </lineage>
</organism>
<proteinExistence type="predicted"/>
<evidence type="ECO:0000256" key="2">
    <source>
        <dbReference type="ARBA" id="ARBA00022679"/>
    </source>
</evidence>
<dbReference type="EMBL" id="BBJS01000036">
    <property type="protein sequence ID" value="GAN14341.1"/>
    <property type="molecule type" value="Genomic_DNA"/>
</dbReference>
<protein>
    <submittedName>
        <fullName evidence="3">DNA, contig: SP636</fullName>
    </submittedName>
</protein>
<gene>
    <name evidence="3" type="ORF">SP6_36_00600</name>
</gene>
<dbReference type="Proteomes" id="UP000032025">
    <property type="component" value="Unassembled WGS sequence"/>
</dbReference>
<dbReference type="SUPFAM" id="SSF53756">
    <property type="entry name" value="UDP-Glycosyltransferase/glycogen phosphorylase"/>
    <property type="match status" value="1"/>
</dbReference>
<evidence type="ECO:0000313" key="3">
    <source>
        <dbReference type="EMBL" id="GAN14341.1"/>
    </source>
</evidence>
<evidence type="ECO:0000313" key="4">
    <source>
        <dbReference type="Proteomes" id="UP000032025"/>
    </source>
</evidence>
<dbReference type="GeneID" id="78527932"/>
<dbReference type="RefSeq" id="WP_007404867.1">
    <property type="nucleotide sequence ID" value="NZ_BBJS01000036.1"/>
</dbReference>
<keyword evidence="1" id="KW-0328">Glycosyltransferase</keyword>
<dbReference type="AlphaFoldDB" id="A0A0C9MUJ8"/>
<comment type="caution">
    <text evidence="3">The sequence shown here is derived from an EMBL/GenBank/DDBJ whole genome shotgun (WGS) entry which is preliminary data.</text>
</comment>
<evidence type="ECO:0000256" key="1">
    <source>
        <dbReference type="ARBA" id="ARBA00022676"/>
    </source>
</evidence>
<dbReference type="PANTHER" id="PTHR12526">
    <property type="entry name" value="GLYCOSYLTRANSFERASE"/>
    <property type="match status" value="1"/>
</dbReference>
<sequence length="420" mass="45838">MRNGRIVLLSDYIGGEGPGSGGAGHAALDSYRALRAAGADVHVMAGFGEPPAIEPERFRGLGGADLRGGGAGAMLRAIYNPDAGAMLSREVAGLDPDTTLIVLHQWTRYLSPAALRIASRFPIMIYMHDYFWVCPNGIYYDFAAGRPCDRRPMRRHCLTSDCDRQGRLPKLGRLARHAMRHMATATRPSRRLFLHLSEHAQRTIMPLLPEQRHAVLHNPLSLSDIEPPPAPPPTYDVGYFGRLEQDKGVELLVEALRETGRTGLFVGQGSLEPLLHATPGITHRSWQPRETMAAAMRSCRVVVLPSLWNETWGLIIAEAMAAGVTVLVSSRAGSSELVRRFGGGQMFDPGQTGSLAASLRQMLGAPPSPTRQHGALRRFLSPERHAARIMGLAESHFGLSLRSDDRRVRTSAPHSVSRPA</sequence>